<dbReference type="InterPro" id="IPR036265">
    <property type="entry name" value="HIT-like_sf"/>
</dbReference>
<accession>G1Q7K5</accession>
<dbReference type="STRING" id="59463.ENSMLUP00000019688"/>
<sequence>AMDDAPSGSSGETGATATPPGSSLATAEVAAESLGPKSQCVFCRIVSQQEPGTEFLYCENEDLVCFKDIQPAATHHYLVVPKRHVGNCTDLRKEQIGLVESMVTAGKTILERNNFTDFEHVRMGFHVPPFCTISHLHLHVIAPVYEFDFLSKLIYRPNSDWFITADYLIKTLRK</sequence>
<dbReference type="FunCoup" id="G1Q7K5">
    <property type="interactions" value="1378"/>
</dbReference>
<dbReference type="CDD" id="cd01278">
    <property type="entry name" value="aprataxin_related"/>
    <property type="match status" value="1"/>
</dbReference>
<reference evidence="11" key="3">
    <citation type="submission" date="2025-09" db="UniProtKB">
        <authorList>
            <consortium name="Ensembl"/>
        </authorList>
    </citation>
    <scope>IDENTIFICATION</scope>
</reference>
<comment type="catalytic activity">
    <reaction evidence="3">
        <text>adenosine 5'-phosphoramidate + H2O = NH4(+) + AMP</text>
        <dbReference type="Rhea" id="RHEA:67916"/>
        <dbReference type="ChEBI" id="CHEBI:15377"/>
        <dbReference type="ChEBI" id="CHEBI:28938"/>
        <dbReference type="ChEBI" id="CHEBI:57890"/>
        <dbReference type="ChEBI" id="CHEBI:456215"/>
    </reaction>
</comment>
<keyword evidence="1" id="KW-0547">Nucleotide-binding</keyword>
<name>G1Q7K5_MYOLU</name>
<dbReference type="PANTHER" id="PTHR12486:SF5">
    <property type="entry name" value="ADENOSINE 5'-MONOPHOSPHORAMIDASE HINT3"/>
    <property type="match status" value="1"/>
</dbReference>
<feature type="short sequence motif" description="Histidine triad motif" evidence="8">
    <location>
        <begin position="135"/>
        <end position="139"/>
    </location>
</feature>
<evidence type="ECO:0000256" key="5">
    <source>
        <dbReference type="ARBA" id="ARBA00039802"/>
    </source>
</evidence>
<feature type="domain" description="HIT" evidence="10">
    <location>
        <begin position="41"/>
        <end position="151"/>
    </location>
</feature>
<protein>
    <recommendedName>
        <fullName evidence="5">Adenosine 5'-monophosphoramidase HINT3</fullName>
    </recommendedName>
    <alternativeName>
        <fullName evidence="6">Histidine triad nucleotide-binding protein 3</fullName>
    </alternativeName>
</protein>
<evidence type="ECO:0000256" key="4">
    <source>
        <dbReference type="ARBA" id="ARBA00025764"/>
    </source>
</evidence>
<evidence type="ECO:0000256" key="6">
    <source>
        <dbReference type="ARBA" id="ARBA00042361"/>
    </source>
</evidence>
<dbReference type="Gene3D" id="3.30.428.10">
    <property type="entry name" value="HIT-like"/>
    <property type="match status" value="1"/>
</dbReference>
<dbReference type="PANTHER" id="PTHR12486">
    <property type="entry name" value="APRATAXIN-RELATED"/>
    <property type="match status" value="1"/>
</dbReference>
<evidence type="ECO:0000313" key="12">
    <source>
        <dbReference type="Proteomes" id="UP000001074"/>
    </source>
</evidence>
<dbReference type="Proteomes" id="UP000001074">
    <property type="component" value="Unassembled WGS sequence"/>
</dbReference>
<feature type="region of interest" description="Disordered" evidence="9">
    <location>
        <begin position="1"/>
        <end position="29"/>
    </location>
</feature>
<dbReference type="GeneTree" id="ENSGT00510000047616"/>
<evidence type="ECO:0000313" key="11">
    <source>
        <dbReference type="Ensembl" id="ENSMLUP00000019688.1"/>
    </source>
</evidence>
<gene>
    <name evidence="11" type="primary">HINT3</name>
</gene>
<dbReference type="EMBL" id="AAPE02047537">
    <property type="status" value="NOT_ANNOTATED_CDS"/>
    <property type="molecule type" value="Genomic_DNA"/>
</dbReference>
<feature type="compositionally biased region" description="Polar residues" evidence="9">
    <location>
        <begin position="7"/>
        <end position="25"/>
    </location>
</feature>
<dbReference type="HOGENOM" id="CLU_056776_4_2_1"/>
<dbReference type="Pfam" id="PF11969">
    <property type="entry name" value="DcpS_C"/>
    <property type="match status" value="1"/>
</dbReference>
<evidence type="ECO:0000256" key="9">
    <source>
        <dbReference type="SAM" id="MobiDB-lite"/>
    </source>
</evidence>
<keyword evidence="12" id="KW-1185">Reference proteome</keyword>
<evidence type="ECO:0000256" key="8">
    <source>
        <dbReference type="PROSITE-ProRule" id="PRU00464"/>
    </source>
</evidence>
<evidence type="ECO:0000256" key="7">
    <source>
        <dbReference type="ARBA" id="ARBA00046489"/>
    </source>
</evidence>
<evidence type="ECO:0000259" key="10">
    <source>
        <dbReference type="PROSITE" id="PS51084"/>
    </source>
</evidence>
<evidence type="ECO:0000256" key="1">
    <source>
        <dbReference type="ARBA" id="ARBA00022741"/>
    </source>
</evidence>
<dbReference type="GO" id="GO:0000166">
    <property type="term" value="F:nucleotide binding"/>
    <property type="evidence" value="ECO:0007669"/>
    <property type="project" value="UniProtKB-KW"/>
</dbReference>
<comment type="subunit">
    <text evidence="7">Forms dimers to octamers and even larger oligomer. Interacts with CALM1.</text>
</comment>
<evidence type="ECO:0000256" key="2">
    <source>
        <dbReference type="ARBA" id="ARBA00022801"/>
    </source>
</evidence>
<reference evidence="11" key="2">
    <citation type="submission" date="2025-08" db="UniProtKB">
        <authorList>
            <consortium name="Ensembl"/>
        </authorList>
    </citation>
    <scope>IDENTIFICATION</scope>
</reference>
<dbReference type="PROSITE" id="PS51084">
    <property type="entry name" value="HIT_2"/>
    <property type="match status" value="1"/>
</dbReference>
<keyword evidence="2" id="KW-0378">Hydrolase</keyword>
<dbReference type="InParanoid" id="G1Q7K5"/>
<dbReference type="OMA" id="EKKCIFC"/>
<organism evidence="11 12">
    <name type="scientific">Myotis lucifugus</name>
    <name type="common">Little brown bat</name>
    <dbReference type="NCBI Taxonomy" id="59463"/>
    <lineage>
        <taxon>Eukaryota</taxon>
        <taxon>Metazoa</taxon>
        <taxon>Chordata</taxon>
        <taxon>Craniata</taxon>
        <taxon>Vertebrata</taxon>
        <taxon>Euteleostomi</taxon>
        <taxon>Mammalia</taxon>
        <taxon>Eutheria</taxon>
        <taxon>Laurasiatheria</taxon>
        <taxon>Chiroptera</taxon>
        <taxon>Yangochiroptera</taxon>
        <taxon>Vespertilionidae</taxon>
        <taxon>Myotis</taxon>
    </lineage>
</organism>
<comment type="similarity">
    <text evidence="4">Belongs to the HINT family.</text>
</comment>
<dbReference type="Ensembl" id="ENSMLUT00000026187.1">
    <property type="protein sequence ID" value="ENSMLUP00000019688.1"/>
    <property type="gene ID" value="ENSMLUG00000027842.1"/>
</dbReference>
<reference evidence="11 12" key="1">
    <citation type="journal article" date="2011" name="Nature">
        <title>A high-resolution map of human evolutionary constraint using 29 mammals.</title>
        <authorList>
            <person name="Lindblad-Toh K."/>
            <person name="Garber M."/>
            <person name="Zuk O."/>
            <person name="Lin M.F."/>
            <person name="Parker B.J."/>
            <person name="Washietl S."/>
            <person name="Kheradpour P."/>
            <person name="Ernst J."/>
            <person name="Jordan G."/>
            <person name="Mauceli E."/>
            <person name="Ward L.D."/>
            <person name="Lowe C.B."/>
            <person name="Holloway A.K."/>
            <person name="Clamp M."/>
            <person name="Gnerre S."/>
            <person name="Alfoldi J."/>
            <person name="Beal K."/>
            <person name="Chang J."/>
            <person name="Clawson H."/>
            <person name="Cuff J."/>
            <person name="Di Palma F."/>
            <person name="Fitzgerald S."/>
            <person name="Flicek P."/>
            <person name="Guttman M."/>
            <person name="Hubisz M.J."/>
            <person name="Jaffe D.B."/>
            <person name="Jungreis I."/>
            <person name="Kent W.J."/>
            <person name="Kostka D."/>
            <person name="Lara M."/>
            <person name="Martins A.L."/>
            <person name="Massingham T."/>
            <person name="Moltke I."/>
            <person name="Raney B.J."/>
            <person name="Rasmussen M.D."/>
            <person name="Robinson J."/>
            <person name="Stark A."/>
            <person name="Vilella A.J."/>
            <person name="Wen J."/>
            <person name="Xie X."/>
            <person name="Zody M.C."/>
            <person name="Baldwin J."/>
            <person name="Bloom T."/>
            <person name="Chin C.W."/>
            <person name="Heiman D."/>
            <person name="Nicol R."/>
            <person name="Nusbaum C."/>
            <person name="Young S."/>
            <person name="Wilkinson J."/>
            <person name="Worley K.C."/>
            <person name="Kovar C.L."/>
            <person name="Muzny D.M."/>
            <person name="Gibbs R.A."/>
            <person name="Cree A."/>
            <person name="Dihn H.H."/>
            <person name="Fowler G."/>
            <person name="Jhangiani S."/>
            <person name="Joshi V."/>
            <person name="Lee S."/>
            <person name="Lewis L.R."/>
            <person name="Nazareth L.V."/>
            <person name="Okwuonu G."/>
            <person name="Santibanez J."/>
            <person name="Warren W.C."/>
            <person name="Mardis E.R."/>
            <person name="Weinstock G.M."/>
            <person name="Wilson R.K."/>
            <person name="Delehaunty K."/>
            <person name="Dooling D."/>
            <person name="Fronik C."/>
            <person name="Fulton L."/>
            <person name="Fulton B."/>
            <person name="Graves T."/>
            <person name="Minx P."/>
            <person name="Sodergren E."/>
            <person name="Birney E."/>
            <person name="Margulies E.H."/>
            <person name="Herrero J."/>
            <person name="Green E.D."/>
            <person name="Haussler D."/>
            <person name="Siepel A."/>
            <person name="Goldman N."/>
            <person name="Pollard K.S."/>
            <person name="Pedersen J.S."/>
            <person name="Lander E.S."/>
            <person name="Kellis M."/>
        </authorList>
    </citation>
    <scope>NUCLEOTIDE SEQUENCE [LARGE SCALE GENOMIC DNA]</scope>
</reference>
<dbReference type="eggNOG" id="KOG4359">
    <property type="taxonomic scope" value="Eukaryota"/>
</dbReference>
<dbReference type="GO" id="GO:0016787">
    <property type="term" value="F:hydrolase activity"/>
    <property type="evidence" value="ECO:0007669"/>
    <property type="project" value="UniProtKB-KW"/>
</dbReference>
<proteinExistence type="inferred from homology"/>
<dbReference type="AlphaFoldDB" id="G1Q7K5"/>
<dbReference type="InterPro" id="IPR011146">
    <property type="entry name" value="HIT-like"/>
</dbReference>
<evidence type="ECO:0000256" key="3">
    <source>
        <dbReference type="ARBA" id="ARBA00024472"/>
    </source>
</evidence>
<dbReference type="SUPFAM" id="SSF54197">
    <property type="entry name" value="HIT-like"/>
    <property type="match status" value="1"/>
</dbReference>